<dbReference type="PRINTS" id="PR00039">
    <property type="entry name" value="HTHLYSR"/>
</dbReference>
<dbReference type="GO" id="GO:0000976">
    <property type="term" value="F:transcription cis-regulatory region binding"/>
    <property type="evidence" value="ECO:0007669"/>
    <property type="project" value="TreeGrafter"/>
</dbReference>
<name>A0A1Z3LX52_BREDI</name>
<evidence type="ECO:0000313" key="7">
    <source>
        <dbReference type="Proteomes" id="UP000197024"/>
    </source>
</evidence>
<dbReference type="Pfam" id="PF03466">
    <property type="entry name" value="LysR_substrate"/>
    <property type="match status" value="1"/>
</dbReference>
<dbReference type="PANTHER" id="PTHR30126:SF39">
    <property type="entry name" value="HTH-TYPE TRANSCRIPTIONAL REGULATOR CYSL"/>
    <property type="match status" value="1"/>
</dbReference>
<feature type="domain" description="HTH lysR-type" evidence="5">
    <location>
        <begin position="13"/>
        <end position="70"/>
    </location>
</feature>
<organism evidence="6 7">
    <name type="scientific">Brevundimonas diminuta</name>
    <name type="common">Pseudomonas diminuta</name>
    <dbReference type="NCBI Taxonomy" id="293"/>
    <lineage>
        <taxon>Bacteria</taxon>
        <taxon>Pseudomonadati</taxon>
        <taxon>Pseudomonadota</taxon>
        <taxon>Alphaproteobacteria</taxon>
        <taxon>Caulobacterales</taxon>
        <taxon>Caulobacteraceae</taxon>
        <taxon>Brevundimonas</taxon>
    </lineage>
</organism>
<dbReference type="Gene3D" id="3.40.190.290">
    <property type="match status" value="1"/>
</dbReference>
<sequence length="305" mass="32785">MDLTINIIDQWRMTLEQLRIFVAVAERLHMTRAAEALHLTQSAVSAAVNVLETRHGARLFDRVGRGLALNAAGTAFLPEARAVLARAEAAERLLDELAGLKRGSVRLFASQTIAAYWLPPRMAAFAQSHPGIELRLLIGNTHQVVEAVLAGEAELGLIEGAEDAPRLERTRIAADRLIVVAAPGHPLADRERMLGATELKALHWALREAGSGTRSEFEAALPRGMAASDLKTALVLPSNEAILTAVAASAGGGLVTAISELAARPLIEAGRLVRLPLELPERPFYRLRHRERSASRAAEAFAAAL</sequence>
<evidence type="ECO:0000256" key="1">
    <source>
        <dbReference type="ARBA" id="ARBA00009437"/>
    </source>
</evidence>
<dbReference type="InterPro" id="IPR005119">
    <property type="entry name" value="LysR_subst-bd"/>
</dbReference>
<evidence type="ECO:0000259" key="5">
    <source>
        <dbReference type="PROSITE" id="PS50931"/>
    </source>
</evidence>
<gene>
    <name evidence="6" type="ORF">CD943_07640</name>
</gene>
<dbReference type="PROSITE" id="PS50931">
    <property type="entry name" value="HTH_LYSR"/>
    <property type="match status" value="1"/>
</dbReference>
<dbReference type="STRING" id="293.GCA_000988015_02491"/>
<dbReference type="InterPro" id="IPR036390">
    <property type="entry name" value="WH_DNA-bd_sf"/>
</dbReference>
<reference evidence="6 7" key="2">
    <citation type="submission" date="2017-06" db="EMBL/GenBank/DDBJ databases">
        <authorList>
            <person name="Kim H.J."/>
            <person name="Triplett B.A."/>
        </authorList>
    </citation>
    <scope>NUCLEOTIDE SEQUENCE [LARGE SCALE GENOMIC DNA]</scope>
    <source>
        <strain evidence="6 7">BZC3</strain>
    </source>
</reference>
<dbReference type="PANTHER" id="PTHR30126">
    <property type="entry name" value="HTH-TYPE TRANSCRIPTIONAL REGULATOR"/>
    <property type="match status" value="1"/>
</dbReference>
<proteinExistence type="inferred from homology"/>
<dbReference type="AlphaFoldDB" id="A0A1Z3LX52"/>
<dbReference type="EMBL" id="CP021995">
    <property type="protein sequence ID" value="ASD26774.1"/>
    <property type="molecule type" value="Genomic_DNA"/>
</dbReference>
<dbReference type="SUPFAM" id="SSF53850">
    <property type="entry name" value="Periplasmic binding protein-like II"/>
    <property type="match status" value="1"/>
</dbReference>
<keyword evidence="2" id="KW-0805">Transcription regulation</keyword>
<dbReference type="InterPro" id="IPR000847">
    <property type="entry name" value="LysR_HTH_N"/>
</dbReference>
<dbReference type="Gene3D" id="1.10.10.10">
    <property type="entry name" value="Winged helix-like DNA-binding domain superfamily/Winged helix DNA-binding domain"/>
    <property type="match status" value="1"/>
</dbReference>
<evidence type="ECO:0000313" key="6">
    <source>
        <dbReference type="EMBL" id="ASD26774.1"/>
    </source>
</evidence>
<dbReference type="GO" id="GO:0003700">
    <property type="term" value="F:DNA-binding transcription factor activity"/>
    <property type="evidence" value="ECO:0007669"/>
    <property type="project" value="InterPro"/>
</dbReference>
<evidence type="ECO:0000256" key="3">
    <source>
        <dbReference type="ARBA" id="ARBA00023125"/>
    </source>
</evidence>
<dbReference type="Proteomes" id="UP000197024">
    <property type="component" value="Chromosome"/>
</dbReference>
<comment type="similarity">
    <text evidence="1">Belongs to the LysR transcriptional regulatory family.</text>
</comment>
<reference evidence="6 7" key="1">
    <citation type="submission" date="2017-06" db="EMBL/GenBank/DDBJ databases">
        <title>Biodegradation of gentamicin by bacterial consortia AMQD4 in synthetic medium and raw gentamicin sewage.</title>
        <authorList>
            <person name="Chang H."/>
            <person name="Feng Y."/>
            <person name="Li Z."/>
            <person name="Xue J."/>
            <person name="Cheng D."/>
        </authorList>
    </citation>
    <scope>NUCLEOTIDE SEQUENCE [LARGE SCALE GENOMIC DNA]</scope>
    <source>
        <strain evidence="6 7">BZC3</strain>
    </source>
</reference>
<dbReference type="Pfam" id="PF00126">
    <property type="entry name" value="HTH_1"/>
    <property type="match status" value="1"/>
</dbReference>
<dbReference type="InterPro" id="IPR036388">
    <property type="entry name" value="WH-like_DNA-bd_sf"/>
</dbReference>
<evidence type="ECO:0000256" key="2">
    <source>
        <dbReference type="ARBA" id="ARBA00023015"/>
    </source>
</evidence>
<protein>
    <submittedName>
        <fullName evidence="6">LysR family transcriptional regulator</fullName>
    </submittedName>
</protein>
<keyword evidence="4" id="KW-0804">Transcription</keyword>
<keyword evidence="3" id="KW-0238">DNA-binding</keyword>
<dbReference type="SUPFAM" id="SSF46785">
    <property type="entry name" value="Winged helix' DNA-binding domain"/>
    <property type="match status" value="1"/>
</dbReference>
<evidence type="ECO:0000256" key="4">
    <source>
        <dbReference type="ARBA" id="ARBA00023163"/>
    </source>
</evidence>
<dbReference type="FunFam" id="1.10.10.10:FF:000001">
    <property type="entry name" value="LysR family transcriptional regulator"/>
    <property type="match status" value="1"/>
</dbReference>
<accession>A0A1Z3LX52</accession>